<evidence type="ECO:0000313" key="1">
    <source>
        <dbReference type="EMBL" id="GAI17963.1"/>
    </source>
</evidence>
<protein>
    <submittedName>
        <fullName evidence="1">Uncharacterized protein</fullName>
    </submittedName>
</protein>
<sequence>DIALELGMHTNQVQHVLGRQLEPIGEAFRAGENWVATDAAISLKASPKLALDRLKAELEQALFDGWGDLPERVRVIMKEFAAVKAIPSEKPITDPEAFGLAQRRALKA</sequence>
<reference evidence="1" key="1">
    <citation type="journal article" date="2014" name="Front. Microbiol.">
        <title>High frequency of phylogenetically diverse reductive dehalogenase-homologous genes in deep subseafloor sedimentary metagenomes.</title>
        <authorList>
            <person name="Kawai M."/>
            <person name="Futagami T."/>
            <person name="Toyoda A."/>
            <person name="Takaki Y."/>
            <person name="Nishi S."/>
            <person name="Hori S."/>
            <person name="Arai W."/>
            <person name="Tsubouchi T."/>
            <person name="Morono Y."/>
            <person name="Uchiyama I."/>
            <person name="Ito T."/>
            <person name="Fujiyama A."/>
            <person name="Inagaki F."/>
            <person name="Takami H."/>
        </authorList>
    </citation>
    <scope>NUCLEOTIDE SEQUENCE</scope>
    <source>
        <strain evidence="1">Expedition CK06-06</strain>
    </source>
</reference>
<gene>
    <name evidence="1" type="ORF">S06H3_09864</name>
</gene>
<dbReference type="EMBL" id="BARV01004439">
    <property type="protein sequence ID" value="GAI17963.1"/>
    <property type="molecule type" value="Genomic_DNA"/>
</dbReference>
<accession>X1LFW0</accession>
<name>X1LFW0_9ZZZZ</name>
<organism evidence="1">
    <name type="scientific">marine sediment metagenome</name>
    <dbReference type="NCBI Taxonomy" id="412755"/>
    <lineage>
        <taxon>unclassified sequences</taxon>
        <taxon>metagenomes</taxon>
        <taxon>ecological metagenomes</taxon>
    </lineage>
</organism>
<dbReference type="AlphaFoldDB" id="X1LFW0"/>
<proteinExistence type="predicted"/>
<comment type="caution">
    <text evidence="1">The sequence shown here is derived from an EMBL/GenBank/DDBJ whole genome shotgun (WGS) entry which is preliminary data.</text>
</comment>
<feature type="non-terminal residue" evidence="1">
    <location>
        <position position="1"/>
    </location>
</feature>